<keyword evidence="2" id="KW-1185">Reference proteome</keyword>
<proteinExistence type="predicted"/>
<organism evidence="1 2">
    <name type="scientific">Pluteus cervinus</name>
    <dbReference type="NCBI Taxonomy" id="181527"/>
    <lineage>
        <taxon>Eukaryota</taxon>
        <taxon>Fungi</taxon>
        <taxon>Dikarya</taxon>
        <taxon>Basidiomycota</taxon>
        <taxon>Agaricomycotina</taxon>
        <taxon>Agaricomycetes</taxon>
        <taxon>Agaricomycetidae</taxon>
        <taxon>Agaricales</taxon>
        <taxon>Pluteineae</taxon>
        <taxon>Pluteaceae</taxon>
        <taxon>Pluteus</taxon>
    </lineage>
</organism>
<evidence type="ECO:0000313" key="1">
    <source>
        <dbReference type="EMBL" id="TFK66898.1"/>
    </source>
</evidence>
<accession>A0ACD3AMG4</accession>
<dbReference type="Proteomes" id="UP000308600">
    <property type="component" value="Unassembled WGS sequence"/>
</dbReference>
<sequence length="337" mass="38026">MSLSQTVIPDAWIQPLNDARLAKSIQLASMMLLAYDHLITLDVEIERVWSLPWRTPKILFFINRYLIPPTLWFVEIVSMTYNIDVKPASPFSRTSVDVYDFSCDFLIRWTTWPTMLTFGVTQLMLCIRVLALYNQSRRIAIFLGFLFVGNAMAFIAISLVIMRTTSALSGGAAFSGCLYSAPEVFYAAWIPPVVLESIIIFMTMYKVLQYQRGISALKVLARDSLLYFSIMSTTLLVSLLLARFTQGFIRAILVVPANVVACIAIARMTMNMRKFADQHSRRGTDSTFSEWTEDLDTLALPYLTRDIVTSGPVVVGYECDELPSPPPRSYGRPSTRG</sequence>
<protein>
    <submittedName>
        <fullName evidence="1">Uncharacterized protein</fullName>
    </submittedName>
</protein>
<name>A0ACD3AMG4_9AGAR</name>
<reference evidence="1 2" key="1">
    <citation type="journal article" date="2019" name="Nat. Ecol. Evol.">
        <title>Megaphylogeny resolves global patterns of mushroom evolution.</title>
        <authorList>
            <person name="Varga T."/>
            <person name="Krizsan K."/>
            <person name="Foldi C."/>
            <person name="Dima B."/>
            <person name="Sanchez-Garcia M."/>
            <person name="Sanchez-Ramirez S."/>
            <person name="Szollosi G.J."/>
            <person name="Szarkandi J.G."/>
            <person name="Papp V."/>
            <person name="Albert L."/>
            <person name="Andreopoulos W."/>
            <person name="Angelini C."/>
            <person name="Antonin V."/>
            <person name="Barry K.W."/>
            <person name="Bougher N.L."/>
            <person name="Buchanan P."/>
            <person name="Buyck B."/>
            <person name="Bense V."/>
            <person name="Catcheside P."/>
            <person name="Chovatia M."/>
            <person name="Cooper J."/>
            <person name="Damon W."/>
            <person name="Desjardin D."/>
            <person name="Finy P."/>
            <person name="Geml J."/>
            <person name="Haridas S."/>
            <person name="Hughes K."/>
            <person name="Justo A."/>
            <person name="Karasinski D."/>
            <person name="Kautmanova I."/>
            <person name="Kiss B."/>
            <person name="Kocsube S."/>
            <person name="Kotiranta H."/>
            <person name="LaButti K.M."/>
            <person name="Lechner B.E."/>
            <person name="Liimatainen K."/>
            <person name="Lipzen A."/>
            <person name="Lukacs Z."/>
            <person name="Mihaltcheva S."/>
            <person name="Morgado L.N."/>
            <person name="Niskanen T."/>
            <person name="Noordeloos M.E."/>
            <person name="Ohm R.A."/>
            <person name="Ortiz-Santana B."/>
            <person name="Ovrebo C."/>
            <person name="Racz N."/>
            <person name="Riley R."/>
            <person name="Savchenko A."/>
            <person name="Shiryaev A."/>
            <person name="Soop K."/>
            <person name="Spirin V."/>
            <person name="Szebenyi C."/>
            <person name="Tomsovsky M."/>
            <person name="Tulloss R.E."/>
            <person name="Uehling J."/>
            <person name="Grigoriev I.V."/>
            <person name="Vagvolgyi C."/>
            <person name="Papp T."/>
            <person name="Martin F.M."/>
            <person name="Miettinen O."/>
            <person name="Hibbett D.S."/>
            <person name="Nagy L.G."/>
        </authorList>
    </citation>
    <scope>NUCLEOTIDE SEQUENCE [LARGE SCALE GENOMIC DNA]</scope>
    <source>
        <strain evidence="1 2">NL-1719</strain>
    </source>
</reference>
<evidence type="ECO:0000313" key="2">
    <source>
        <dbReference type="Proteomes" id="UP000308600"/>
    </source>
</evidence>
<gene>
    <name evidence="1" type="ORF">BDN72DRAFT_899451</name>
</gene>
<dbReference type="EMBL" id="ML208391">
    <property type="protein sequence ID" value="TFK66898.1"/>
    <property type="molecule type" value="Genomic_DNA"/>
</dbReference>